<dbReference type="Gene3D" id="6.10.250.1450">
    <property type="match status" value="1"/>
</dbReference>
<evidence type="ECO:0000256" key="1">
    <source>
        <dbReference type="ARBA" id="ARBA00007523"/>
    </source>
</evidence>
<organism evidence="8">
    <name type="scientific">freshwater metagenome</name>
    <dbReference type="NCBI Taxonomy" id="449393"/>
    <lineage>
        <taxon>unclassified sequences</taxon>
        <taxon>metagenomes</taxon>
        <taxon>ecological metagenomes</taxon>
    </lineage>
</organism>
<proteinExistence type="inferred from homology"/>
<keyword evidence="4" id="KW-0408">Iron</keyword>
<evidence type="ECO:0000313" key="8">
    <source>
        <dbReference type="EMBL" id="CAB4807088.1"/>
    </source>
</evidence>
<feature type="domain" description="NADH-ubiquinone oxidoreductase 51kDa subunit iron-sulphur binding" evidence="7">
    <location>
        <begin position="535"/>
        <end position="580"/>
    </location>
</feature>
<dbReference type="Gene3D" id="1.10.10.1590">
    <property type="entry name" value="NADH-quinone oxidoreductase subunit E"/>
    <property type="match status" value="1"/>
</dbReference>
<protein>
    <submittedName>
        <fullName evidence="8">Unannotated protein</fullName>
    </submittedName>
</protein>
<dbReference type="SMART" id="SM00928">
    <property type="entry name" value="NADH_4Fe-4S"/>
    <property type="match status" value="1"/>
</dbReference>
<dbReference type="Gene3D" id="1.20.1440.230">
    <property type="entry name" value="NADH-ubiquinone oxidoreductase 51kDa subunit, iron-sulphur binding domain"/>
    <property type="match status" value="1"/>
</dbReference>
<dbReference type="AlphaFoldDB" id="A0A6J6YI71"/>
<dbReference type="InterPro" id="IPR011538">
    <property type="entry name" value="Nuo51_FMN-bd"/>
</dbReference>
<dbReference type="PANTHER" id="PTHR43578">
    <property type="entry name" value="NADH-QUINONE OXIDOREDUCTASE SUBUNIT F"/>
    <property type="match status" value="1"/>
</dbReference>
<dbReference type="SUPFAM" id="SSF140490">
    <property type="entry name" value="Nqo1C-terminal domain-like"/>
    <property type="match status" value="1"/>
</dbReference>
<dbReference type="InterPro" id="IPR019575">
    <property type="entry name" value="Nuop51_4Fe4S-bd"/>
</dbReference>
<gene>
    <name evidence="8" type="ORF">UFOPK3026_00877</name>
</gene>
<dbReference type="Pfam" id="PF01257">
    <property type="entry name" value="2Fe-2S_thioredx"/>
    <property type="match status" value="1"/>
</dbReference>
<evidence type="ECO:0000256" key="4">
    <source>
        <dbReference type="ARBA" id="ARBA00023004"/>
    </source>
</evidence>
<dbReference type="PANTHER" id="PTHR43578:SF3">
    <property type="entry name" value="NADH-QUINONE OXIDOREDUCTASE SUBUNIT F"/>
    <property type="match status" value="1"/>
</dbReference>
<keyword evidence="2" id="KW-0004">4Fe-4S</keyword>
<dbReference type="FunFam" id="3.40.50.11540:FF:000001">
    <property type="entry name" value="NADH dehydrogenase [ubiquinone] flavoprotein 1, mitochondrial"/>
    <property type="match status" value="1"/>
</dbReference>
<dbReference type="InterPro" id="IPR037225">
    <property type="entry name" value="Nuo51_FMN-bd_sf"/>
</dbReference>
<evidence type="ECO:0000256" key="5">
    <source>
        <dbReference type="ARBA" id="ARBA00023014"/>
    </source>
</evidence>
<dbReference type="Pfam" id="PF22461">
    <property type="entry name" value="SLBB_2"/>
    <property type="match status" value="1"/>
</dbReference>
<dbReference type="Pfam" id="PF10589">
    <property type="entry name" value="NADH_4Fe-4S"/>
    <property type="match status" value="1"/>
</dbReference>
<sequence>MILRRSRELSEFSRKVKGAMDLKIASATATAEEKRAVDSLLGLAPETSQGRERDETGHRVAHGGESLRNLRHLLLPTLHAVNDHIGWLSRGSINYISQRLDIAPADIYGVATFYALFDTNERPARQVHVCVDLACRAMSGCKEDSIPTGAIASPCLGVCERAPAVLVIETGVTPRYEVLAPATTSDIADLVAGKSAGTEQEIATAVPQAPDDSLVLLSRIGRVDPLSIDDYIASNGFVALRRAIEIGAEQVVTEVTASGLVGRGGAAFPTGRKWAAVAGQPVKTRYLICNADESEPGTFKDRVLMEGDPFALVEAMTIAAFATGCQHGWIYLRGEYPRALKHLTNAVESARSRSMLGENILGSGFNFDITIFRGAGAYICGEETAIFNSIEGYRGEPRNKPPFPVEVGLFGKPTVVNNVETLINVLPIIQNTGEKYATWGTAGSKGKKLFCISGAVNKPGVYEVTFGATLRALIDLAGGLKTGSDLQAVLLGGAAGGFVGPQDLDLELTLEAARAAGTTLGSGVVMVLDQNVDMIDQLQRIAAFFRDESCGQCVPCRVGTVRQQEALARLVKSSGTDNAAVDLQLLRDLGQVMRDASICGLGQTAHNAIDSALTRLKVFSA</sequence>
<evidence type="ECO:0000256" key="6">
    <source>
        <dbReference type="SAM" id="MobiDB-lite"/>
    </source>
</evidence>
<evidence type="ECO:0000256" key="3">
    <source>
        <dbReference type="ARBA" id="ARBA00022723"/>
    </source>
</evidence>
<dbReference type="SUPFAM" id="SSF52833">
    <property type="entry name" value="Thioredoxin-like"/>
    <property type="match status" value="1"/>
</dbReference>
<dbReference type="Gene3D" id="3.10.20.600">
    <property type="match status" value="1"/>
</dbReference>
<dbReference type="InterPro" id="IPR037207">
    <property type="entry name" value="Nuop51_4Fe4S-bd_sf"/>
</dbReference>
<dbReference type="Pfam" id="PF01512">
    <property type="entry name" value="Complex1_51K"/>
    <property type="match status" value="1"/>
</dbReference>
<comment type="similarity">
    <text evidence="1">Belongs to the complex I 51 kDa subunit family.</text>
</comment>
<feature type="region of interest" description="Disordered" evidence="6">
    <location>
        <begin position="43"/>
        <end position="62"/>
    </location>
</feature>
<dbReference type="InterPro" id="IPR041921">
    <property type="entry name" value="NuoE_N"/>
</dbReference>
<dbReference type="InterPro" id="IPR001949">
    <property type="entry name" value="NADH-UbQ_OxRdtase_51kDa_CS"/>
</dbReference>
<reference evidence="8" key="1">
    <citation type="submission" date="2020-05" db="EMBL/GenBank/DDBJ databases">
        <authorList>
            <person name="Chiriac C."/>
            <person name="Salcher M."/>
            <person name="Ghai R."/>
            <person name="Kavagutti S V."/>
        </authorList>
    </citation>
    <scope>NUCLEOTIDE SEQUENCE</scope>
</reference>
<name>A0A6J6YI71_9ZZZZ</name>
<dbReference type="InterPro" id="IPR054765">
    <property type="entry name" value="SLBB_dom"/>
</dbReference>
<accession>A0A6J6YI71</accession>
<dbReference type="GO" id="GO:0010181">
    <property type="term" value="F:FMN binding"/>
    <property type="evidence" value="ECO:0007669"/>
    <property type="project" value="InterPro"/>
</dbReference>
<dbReference type="InterPro" id="IPR036249">
    <property type="entry name" value="Thioredoxin-like_sf"/>
</dbReference>
<feature type="compositionally biased region" description="Basic and acidic residues" evidence="6">
    <location>
        <begin position="49"/>
        <end position="58"/>
    </location>
</feature>
<dbReference type="GO" id="GO:0008137">
    <property type="term" value="F:NADH dehydrogenase (ubiquinone) activity"/>
    <property type="evidence" value="ECO:0007669"/>
    <property type="project" value="InterPro"/>
</dbReference>
<keyword evidence="5" id="KW-0411">Iron-sulfur</keyword>
<evidence type="ECO:0000256" key="2">
    <source>
        <dbReference type="ARBA" id="ARBA00022485"/>
    </source>
</evidence>
<evidence type="ECO:0000259" key="7">
    <source>
        <dbReference type="SMART" id="SM00928"/>
    </source>
</evidence>
<dbReference type="GO" id="GO:0051539">
    <property type="term" value="F:4 iron, 4 sulfur cluster binding"/>
    <property type="evidence" value="ECO:0007669"/>
    <property type="project" value="UniProtKB-KW"/>
</dbReference>
<keyword evidence="3" id="KW-0479">Metal-binding</keyword>
<dbReference type="GO" id="GO:0046872">
    <property type="term" value="F:metal ion binding"/>
    <property type="evidence" value="ECO:0007669"/>
    <property type="project" value="UniProtKB-KW"/>
</dbReference>
<dbReference type="SUPFAM" id="SSF142984">
    <property type="entry name" value="Nqo1 middle domain-like"/>
    <property type="match status" value="1"/>
</dbReference>
<dbReference type="Gene3D" id="3.40.50.11540">
    <property type="entry name" value="NADH-ubiquinone oxidoreductase 51kDa subunit"/>
    <property type="match status" value="1"/>
</dbReference>
<dbReference type="PROSITE" id="PS00645">
    <property type="entry name" value="COMPLEX1_51K_2"/>
    <property type="match status" value="1"/>
</dbReference>
<dbReference type="EMBL" id="CAFAAP010000126">
    <property type="protein sequence ID" value="CAB4807088.1"/>
    <property type="molecule type" value="Genomic_DNA"/>
</dbReference>
<dbReference type="SUPFAM" id="SSF142019">
    <property type="entry name" value="Nqo1 FMN-binding domain-like"/>
    <property type="match status" value="1"/>
</dbReference>